<dbReference type="Proteomes" id="UP000229307">
    <property type="component" value="Unassembled WGS sequence"/>
</dbReference>
<proteinExistence type="predicted"/>
<comment type="caution">
    <text evidence="1">The sequence shown here is derived from an EMBL/GenBank/DDBJ whole genome shotgun (WGS) entry which is preliminary data.</text>
</comment>
<accession>A0A2M7SE23</accession>
<gene>
    <name evidence="1" type="ORF">COY52_03105</name>
</gene>
<protein>
    <submittedName>
        <fullName evidence="1">Uncharacterized protein</fullName>
    </submittedName>
</protein>
<dbReference type="EMBL" id="PFMR01000089">
    <property type="protein sequence ID" value="PIZ17720.1"/>
    <property type="molecule type" value="Genomic_DNA"/>
</dbReference>
<evidence type="ECO:0000313" key="1">
    <source>
        <dbReference type="EMBL" id="PIZ17720.1"/>
    </source>
</evidence>
<sequence>MSYCGKLIAKNLRRKYGDAEEEIAESDREYFSLLSPEDRIRFSAYLSGMFNGLAASFGKEILNKLMLTVESERNRKMESYKQVTKWLKTKQKKNL</sequence>
<reference evidence="2" key="1">
    <citation type="submission" date="2017-09" db="EMBL/GenBank/DDBJ databases">
        <title>Depth-based differentiation of microbial function through sediment-hosted aquifers and enrichment of novel symbionts in the deep terrestrial subsurface.</title>
        <authorList>
            <person name="Probst A.J."/>
            <person name="Ladd B."/>
            <person name="Jarett J.K."/>
            <person name="Geller-Mcgrath D.E."/>
            <person name="Sieber C.M.K."/>
            <person name="Emerson J.B."/>
            <person name="Anantharaman K."/>
            <person name="Thomas B.C."/>
            <person name="Malmstrom R."/>
            <person name="Stieglmeier M."/>
            <person name="Klingl A."/>
            <person name="Woyke T."/>
            <person name="Ryan C.M."/>
            <person name="Banfield J.F."/>
        </authorList>
    </citation>
    <scope>NUCLEOTIDE SEQUENCE [LARGE SCALE GENOMIC DNA]</scope>
</reference>
<name>A0A2M7SE23_9BACT</name>
<organism evidence="1 2">
    <name type="scientific">Candidatus Desantisbacteria bacterium CG_4_10_14_0_8_um_filter_48_22</name>
    <dbReference type="NCBI Taxonomy" id="1974543"/>
    <lineage>
        <taxon>Bacteria</taxon>
        <taxon>Candidatus Desantisiibacteriota</taxon>
    </lineage>
</organism>
<evidence type="ECO:0000313" key="2">
    <source>
        <dbReference type="Proteomes" id="UP000229307"/>
    </source>
</evidence>
<dbReference type="AlphaFoldDB" id="A0A2M7SE23"/>